<dbReference type="AlphaFoldDB" id="A0A7C8HE09"/>
<dbReference type="InterPro" id="IPR021124">
    <property type="entry name" value="CRISPR-assoc_prot_Cas5"/>
</dbReference>
<reference evidence="2 3" key="1">
    <citation type="submission" date="2019-12" db="EMBL/GenBank/DDBJ databases">
        <title>Defluviitalea raffinosedens, isolated from a biogas fermenter, genome sequencing and characterization.</title>
        <authorList>
            <person name="Rettenmaier R."/>
            <person name="Schneider M."/>
            <person name="Neuhaus K."/>
            <person name="Liebl W."/>
            <person name="Zverlov V."/>
        </authorList>
    </citation>
    <scope>NUCLEOTIDE SEQUENCE [LARGE SCALE GENOMIC DNA]</scope>
    <source>
        <strain evidence="2 3">249c-K6</strain>
    </source>
</reference>
<dbReference type="InterPro" id="IPR013337">
    <property type="entry name" value="CRISPR-assoc_prot_Cas5_Tneap"/>
</dbReference>
<dbReference type="Proteomes" id="UP000483018">
    <property type="component" value="Unassembled WGS sequence"/>
</dbReference>
<dbReference type="EMBL" id="WSLF01000008">
    <property type="protein sequence ID" value="KAE9633431.1"/>
    <property type="molecule type" value="Genomic_DNA"/>
</dbReference>
<name>A0A7C8HE09_9FIRM</name>
<organism evidence="2 3">
    <name type="scientific">Defluviitalea raffinosedens</name>
    <dbReference type="NCBI Taxonomy" id="1450156"/>
    <lineage>
        <taxon>Bacteria</taxon>
        <taxon>Bacillati</taxon>
        <taxon>Bacillota</taxon>
        <taxon>Clostridia</taxon>
        <taxon>Lachnospirales</taxon>
        <taxon>Defluviitaleaceae</taxon>
        <taxon>Defluviitalea</taxon>
    </lineage>
</organism>
<keyword evidence="3" id="KW-1185">Reference proteome</keyword>
<protein>
    <submittedName>
        <fullName evidence="2">Type I-B CRISPR-associated protein Cas5</fullName>
    </submittedName>
</protein>
<evidence type="ECO:0000313" key="3">
    <source>
        <dbReference type="Proteomes" id="UP000483018"/>
    </source>
</evidence>
<dbReference type="OrthoDB" id="58845at2"/>
<comment type="caution">
    <text evidence="2">The sequence shown here is derived from an EMBL/GenBank/DDBJ whole genome shotgun (WGS) entry which is preliminary data.</text>
</comment>
<dbReference type="RefSeq" id="WP_158740704.1">
    <property type="nucleotide sequence ID" value="NZ_WSLF01000008.1"/>
</dbReference>
<keyword evidence="1" id="KW-0051">Antiviral defense</keyword>
<proteinExistence type="predicted"/>
<gene>
    <name evidence="2" type="primary">cas5b</name>
    <name evidence="2" type="ORF">GND95_09340</name>
</gene>
<dbReference type="InterPro" id="IPR013422">
    <property type="entry name" value="CRISPR-assoc_prot_Cas5_N"/>
</dbReference>
<dbReference type="GO" id="GO:0051607">
    <property type="term" value="P:defense response to virus"/>
    <property type="evidence" value="ECO:0007669"/>
    <property type="project" value="UniProtKB-KW"/>
</dbReference>
<dbReference type="Pfam" id="PF09704">
    <property type="entry name" value="Cas_Cas5d"/>
    <property type="match status" value="1"/>
</dbReference>
<dbReference type="NCBIfam" id="TIGR01895">
    <property type="entry name" value="cas_Cas5t"/>
    <property type="match status" value="1"/>
</dbReference>
<evidence type="ECO:0000256" key="1">
    <source>
        <dbReference type="ARBA" id="ARBA00023118"/>
    </source>
</evidence>
<sequence length="233" mass="27106">MYRITLQSSTAFFKNDMTITSIQQTYDCPPLSTIYGLISAAVGEKVEPISVGYIFDYKYKTEDYELIIKQLEKSNKQTYMELAKAGRITSRHDVLQGCFGTIPIKREIMVKCKLYLYVEDESIAEAFKMPYYTLLLGRSEDLAFVKEVKKVELKEDCHNITVGKTIIPFQPKLEVFGRLCSMPVYITDEYPRKVTKAGVFMILQNDHQKIRNHNNMFLYDEELKKGVYIHKEK</sequence>
<evidence type="ECO:0000313" key="2">
    <source>
        <dbReference type="EMBL" id="KAE9633431.1"/>
    </source>
</evidence>
<dbReference type="NCBIfam" id="TIGR02593">
    <property type="entry name" value="CRISPR_cas5"/>
    <property type="match status" value="1"/>
</dbReference>
<accession>A0A7C8HE09</accession>
<dbReference type="GO" id="GO:0043571">
    <property type="term" value="P:maintenance of CRISPR repeat elements"/>
    <property type="evidence" value="ECO:0007669"/>
    <property type="project" value="InterPro"/>
</dbReference>